<dbReference type="InterPro" id="IPR010697">
    <property type="entry name" value="YspA"/>
</dbReference>
<organism evidence="1 2">
    <name type="scientific">Lacrimispora amygdalina</name>
    <dbReference type="NCBI Taxonomy" id="253257"/>
    <lineage>
        <taxon>Bacteria</taxon>
        <taxon>Bacillati</taxon>
        <taxon>Bacillota</taxon>
        <taxon>Clostridia</taxon>
        <taxon>Lachnospirales</taxon>
        <taxon>Lachnospiraceae</taxon>
        <taxon>Lacrimispora</taxon>
    </lineage>
</organism>
<sequence>MKGVCITGHRNIPKEKIDYVREQLRWEIGQAIEDGFTLFLCGMADGADLEFGAIVAEEKMEHPHLFLEAAIPYANRLKSKNPLFGQVLAQCNGIKVISKEYNPNCYFARNRYLVQNSQRVIAVFDGRERSGTAQTIRIASAEKRDIRIIDISLPH</sequence>
<dbReference type="Pfam" id="PF06908">
    <property type="entry name" value="YpsA"/>
    <property type="match status" value="1"/>
</dbReference>
<dbReference type="AlphaFoldDB" id="A0A3E2NA85"/>
<dbReference type="RefSeq" id="WP_117418061.1">
    <property type="nucleotide sequence ID" value="NZ_QOHO01000052.1"/>
</dbReference>
<dbReference type="PANTHER" id="PTHR38440">
    <property type="entry name" value="UPF0398 PROTEIN YPSA"/>
    <property type="match status" value="1"/>
</dbReference>
<dbReference type="PANTHER" id="PTHR38440:SF1">
    <property type="entry name" value="UPF0398 PROTEIN SPR0331"/>
    <property type="match status" value="1"/>
</dbReference>
<dbReference type="EMBL" id="QOHO01000052">
    <property type="protein sequence ID" value="RFZ77830.1"/>
    <property type="molecule type" value="Genomic_DNA"/>
</dbReference>
<name>A0A3E2NA85_9FIRM</name>
<proteinExistence type="predicted"/>
<accession>A0A3E2NA85</accession>
<reference evidence="1 2" key="1">
    <citation type="submission" date="2018-07" db="EMBL/GenBank/DDBJ databases">
        <title>New species, Clostridium PI-S10-A1B.</title>
        <authorList>
            <person name="Krishna G."/>
            <person name="Summeta K."/>
            <person name="Shikha S."/>
            <person name="Prabhu P.B."/>
            <person name="Suresh K."/>
        </authorList>
    </citation>
    <scope>NUCLEOTIDE SEQUENCE [LARGE SCALE GENOMIC DNA]</scope>
    <source>
        <strain evidence="1 2">PI-S10-A1B</strain>
    </source>
</reference>
<gene>
    <name evidence="1" type="ORF">DS742_16395</name>
</gene>
<dbReference type="Proteomes" id="UP000260680">
    <property type="component" value="Unassembled WGS sequence"/>
</dbReference>
<dbReference type="Gene3D" id="3.40.50.450">
    <property type="match status" value="1"/>
</dbReference>
<dbReference type="OrthoDB" id="1795759at2"/>
<evidence type="ECO:0000313" key="2">
    <source>
        <dbReference type="Proteomes" id="UP000260680"/>
    </source>
</evidence>
<comment type="caution">
    <text evidence="1">The sequence shown here is derived from an EMBL/GenBank/DDBJ whole genome shotgun (WGS) entry which is preliminary data.</text>
</comment>
<evidence type="ECO:0000313" key="1">
    <source>
        <dbReference type="EMBL" id="RFZ77830.1"/>
    </source>
</evidence>
<dbReference type="SUPFAM" id="SSF102405">
    <property type="entry name" value="MCP/YpsA-like"/>
    <property type="match status" value="1"/>
</dbReference>
<protein>
    <submittedName>
        <fullName evidence="1">DUF1273 family protein</fullName>
    </submittedName>
</protein>